<keyword evidence="3" id="KW-1185">Reference proteome</keyword>
<evidence type="ECO:0000313" key="3">
    <source>
        <dbReference type="Proteomes" id="UP000295680"/>
    </source>
</evidence>
<feature type="transmembrane region" description="Helical" evidence="1">
    <location>
        <begin position="87"/>
        <end position="105"/>
    </location>
</feature>
<feature type="transmembrane region" description="Helical" evidence="1">
    <location>
        <begin position="162"/>
        <end position="182"/>
    </location>
</feature>
<dbReference type="RefSeq" id="WP_132121107.1">
    <property type="nucleotide sequence ID" value="NZ_SLWS01000006.1"/>
</dbReference>
<evidence type="ECO:0000256" key="1">
    <source>
        <dbReference type="SAM" id="Phobius"/>
    </source>
</evidence>
<reference evidence="2 3" key="1">
    <citation type="submission" date="2019-03" db="EMBL/GenBank/DDBJ databases">
        <title>Genomic Encyclopedia of Type Strains, Phase IV (KMG-IV): sequencing the most valuable type-strain genomes for metagenomic binning, comparative biology and taxonomic classification.</title>
        <authorList>
            <person name="Goeker M."/>
        </authorList>
    </citation>
    <scope>NUCLEOTIDE SEQUENCE [LARGE SCALE GENOMIC DNA]</scope>
    <source>
        <strain evidence="2 3">DSM 45934</strain>
    </source>
</reference>
<keyword evidence="1" id="KW-0812">Transmembrane</keyword>
<dbReference type="AlphaFoldDB" id="A0A4R2JCF1"/>
<evidence type="ECO:0000313" key="2">
    <source>
        <dbReference type="EMBL" id="TCO57233.1"/>
    </source>
</evidence>
<name>A0A4R2JCF1_9PSEU</name>
<dbReference type="Proteomes" id="UP000295680">
    <property type="component" value="Unassembled WGS sequence"/>
</dbReference>
<organism evidence="2 3">
    <name type="scientific">Actinocrispum wychmicini</name>
    <dbReference type="NCBI Taxonomy" id="1213861"/>
    <lineage>
        <taxon>Bacteria</taxon>
        <taxon>Bacillati</taxon>
        <taxon>Actinomycetota</taxon>
        <taxon>Actinomycetes</taxon>
        <taxon>Pseudonocardiales</taxon>
        <taxon>Pseudonocardiaceae</taxon>
        <taxon>Actinocrispum</taxon>
    </lineage>
</organism>
<dbReference type="EMBL" id="SLWS01000006">
    <property type="protein sequence ID" value="TCO57233.1"/>
    <property type="molecule type" value="Genomic_DNA"/>
</dbReference>
<protein>
    <recommendedName>
        <fullName evidence="4">DUF4386 family protein</fullName>
    </recommendedName>
</protein>
<feature type="transmembrane region" description="Helical" evidence="1">
    <location>
        <begin position="53"/>
        <end position="75"/>
    </location>
</feature>
<feature type="transmembrane region" description="Helical" evidence="1">
    <location>
        <begin position="188"/>
        <end position="208"/>
    </location>
</feature>
<feature type="transmembrane region" description="Helical" evidence="1">
    <location>
        <begin position="12"/>
        <end position="33"/>
    </location>
</feature>
<gene>
    <name evidence="2" type="ORF">EV192_106710</name>
</gene>
<evidence type="ECO:0008006" key="4">
    <source>
        <dbReference type="Google" id="ProtNLM"/>
    </source>
</evidence>
<sequence length="218" mass="23053">MILQQQTSRPQRVAAMLAAGYVVFWIGAALWSLDFQQDSLAETLRSVADQKFRWAWTNVFMGAGPLITAVGYRWWSDYQAQQGGTTATSSIGAMLYTTGAVLWMAEMALRLSVTVTAANGASAGYAAFDQLANGLGAAYLFLSHAATVIIAFGLLRSPSGSRVVGVIGLGLGAFLGIGLAIGPGYKQVFMAPFLGGLFSALLAGYLFVQHRRSLKAAA</sequence>
<proteinExistence type="predicted"/>
<keyword evidence="1" id="KW-1133">Transmembrane helix</keyword>
<comment type="caution">
    <text evidence="2">The sequence shown here is derived from an EMBL/GenBank/DDBJ whole genome shotgun (WGS) entry which is preliminary data.</text>
</comment>
<feature type="transmembrane region" description="Helical" evidence="1">
    <location>
        <begin position="137"/>
        <end position="155"/>
    </location>
</feature>
<keyword evidence="1" id="KW-0472">Membrane</keyword>
<accession>A0A4R2JCF1</accession>